<dbReference type="Gene3D" id="3.40.50.300">
    <property type="entry name" value="P-loop containing nucleotide triphosphate hydrolases"/>
    <property type="match status" value="1"/>
</dbReference>
<dbReference type="EMBL" id="JFHC01000033">
    <property type="protein sequence ID" value="KDR40974.1"/>
    <property type="molecule type" value="Genomic_DNA"/>
</dbReference>
<dbReference type="FunFam" id="3.40.50.300:FF:000042">
    <property type="entry name" value="Maltose/maltodextrin ABC transporter, ATP-binding protein"/>
    <property type="match status" value="1"/>
</dbReference>
<keyword evidence="3" id="KW-0472">Membrane</keyword>
<dbReference type="InterPro" id="IPR027417">
    <property type="entry name" value="P-loop_NTPase"/>
</dbReference>
<dbReference type="PROSITE" id="PS50893">
    <property type="entry name" value="ABC_TRANSPORTER_2"/>
    <property type="match status" value="1"/>
</dbReference>
<evidence type="ECO:0000313" key="8">
    <source>
        <dbReference type="Proteomes" id="UP000027466"/>
    </source>
</evidence>
<evidence type="ECO:0000313" key="7">
    <source>
        <dbReference type="EMBL" id="KDR40974.1"/>
    </source>
</evidence>
<evidence type="ECO:0000256" key="1">
    <source>
        <dbReference type="ARBA" id="ARBA00022448"/>
    </source>
</evidence>
<keyword evidence="8" id="KW-1185">Reference proteome</keyword>
<dbReference type="SUPFAM" id="SSF50331">
    <property type="entry name" value="MOP-like"/>
    <property type="match status" value="1"/>
</dbReference>
<dbReference type="GO" id="GO:0140359">
    <property type="term" value="F:ABC-type transporter activity"/>
    <property type="evidence" value="ECO:0007669"/>
    <property type="project" value="UniProtKB-ARBA"/>
</dbReference>
<dbReference type="GO" id="GO:0043190">
    <property type="term" value="C:ATP-binding cassette (ABC) transporter complex"/>
    <property type="evidence" value="ECO:0007669"/>
    <property type="project" value="InterPro"/>
</dbReference>
<dbReference type="PANTHER" id="PTHR42781:SF4">
    <property type="entry name" value="SPERMIDINE_PUTRESCINE IMPORT ATP-BINDING PROTEIN POTA"/>
    <property type="match status" value="1"/>
</dbReference>
<dbReference type="Proteomes" id="UP000027466">
    <property type="component" value="Unassembled WGS sequence"/>
</dbReference>
<keyword evidence="1" id="KW-0813">Transport</keyword>
<evidence type="ECO:0000256" key="5">
    <source>
        <dbReference type="ARBA" id="ARBA00022840"/>
    </source>
</evidence>
<reference evidence="7 8" key="1">
    <citation type="submission" date="2014-03" db="EMBL/GenBank/DDBJ databases">
        <title>Draft Genome Sequences of Four Burkholderia Strains.</title>
        <authorList>
            <person name="Liu X.Y."/>
            <person name="Li C.X."/>
            <person name="Xu J.H."/>
        </authorList>
    </citation>
    <scope>NUCLEOTIDE SEQUENCE [LARGE SCALE GENOMIC DNA]</scope>
    <source>
        <strain evidence="7 8">DSM 50014</strain>
    </source>
</reference>
<gene>
    <name evidence="7" type="ORF">BG61_21760</name>
</gene>
<evidence type="ECO:0000259" key="6">
    <source>
        <dbReference type="PROSITE" id="PS50893"/>
    </source>
</evidence>
<proteinExistence type="predicted"/>
<sequence length="353" mass="38624">MARVAIHNLRKQFGQTTAVADFSLDIADGEMVAFLGPSGCGKTTTLRMIAGFVEPSGGAILIGGKDVTHTPPNRRNTGMVFQRYALFPHMTVTQNVEFGLKMRKLPAAERDARIKQALDMVRLTSLRDRYPRQLSGGQQQRVAIARALAIRPEVFLLDEPLSNLDAKLRVEVREEIRALQQQLGLTTIFVTHDQEEALTIADRLAVMHDGRVQQIGSADELYERPANHFVADFLGKMNFFEGAFDGDGRFVTQRGTPIGIGALQAANPGTRVVGLRPERLSLDAAPLPDTNSLAVTVSSLVYMGATVEVRALTERGDPIVAHVQNNFRGDVGRLVAGSKAFASFRIDDCVLFN</sequence>
<comment type="caution">
    <text evidence="7">The sequence shown here is derived from an EMBL/GenBank/DDBJ whole genome shotgun (WGS) entry which is preliminary data.</text>
</comment>
<dbReference type="InterPro" id="IPR013611">
    <property type="entry name" value="Transp-assoc_OB_typ2"/>
</dbReference>
<dbReference type="SUPFAM" id="SSF52540">
    <property type="entry name" value="P-loop containing nucleoside triphosphate hydrolases"/>
    <property type="match status" value="1"/>
</dbReference>
<dbReference type="InterPro" id="IPR008995">
    <property type="entry name" value="Mo/tungstate-bd_C_term_dom"/>
</dbReference>
<feature type="domain" description="ABC transporter" evidence="6">
    <location>
        <begin position="4"/>
        <end position="234"/>
    </location>
</feature>
<protein>
    <submittedName>
        <fullName evidence="7">Spermidine/putrescine ABC transporter ATPase</fullName>
    </submittedName>
</protein>
<dbReference type="Pfam" id="PF00005">
    <property type="entry name" value="ABC_tran"/>
    <property type="match status" value="1"/>
</dbReference>
<keyword evidence="4" id="KW-0547">Nucleotide-binding</keyword>
<dbReference type="InterPro" id="IPR003593">
    <property type="entry name" value="AAA+_ATPase"/>
</dbReference>
<keyword evidence="3" id="KW-0997">Cell inner membrane</keyword>
<name>A0A069PM21_9BURK</name>
<dbReference type="Pfam" id="PF08402">
    <property type="entry name" value="TOBE_2"/>
    <property type="match status" value="1"/>
</dbReference>
<accession>A0A069PM21</accession>
<dbReference type="GO" id="GO:0016887">
    <property type="term" value="F:ATP hydrolysis activity"/>
    <property type="evidence" value="ECO:0007669"/>
    <property type="project" value="InterPro"/>
</dbReference>
<dbReference type="RefSeq" id="WP_035925109.1">
    <property type="nucleotide sequence ID" value="NZ_CADFFX010000029.1"/>
</dbReference>
<evidence type="ECO:0000256" key="2">
    <source>
        <dbReference type="ARBA" id="ARBA00022475"/>
    </source>
</evidence>
<dbReference type="Gene3D" id="2.40.50.100">
    <property type="match status" value="1"/>
</dbReference>
<organism evidence="7 8">
    <name type="scientific">Caballeronia glathei</name>
    <dbReference type="NCBI Taxonomy" id="60547"/>
    <lineage>
        <taxon>Bacteria</taxon>
        <taxon>Pseudomonadati</taxon>
        <taxon>Pseudomonadota</taxon>
        <taxon>Betaproteobacteria</taxon>
        <taxon>Burkholderiales</taxon>
        <taxon>Burkholderiaceae</taxon>
        <taxon>Caballeronia</taxon>
    </lineage>
</organism>
<dbReference type="PROSITE" id="PS00211">
    <property type="entry name" value="ABC_TRANSPORTER_1"/>
    <property type="match status" value="1"/>
</dbReference>
<dbReference type="STRING" id="60547.GCA_000751215_00393"/>
<dbReference type="SMART" id="SM00382">
    <property type="entry name" value="AAA"/>
    <property type="match status" value="1"/>
</dbReference>
<dbReference type="GO" id="GO:0005524">
    <property type="term" value="F:ATP binding"/>
    <property type="evidence" value="ECO:0007669"/>
    <property type="project" value="UniProtKB-KW"/>
</dbReference>
<dbReference type="PANTHER" id="PTHR42781">
    <property type="entry name" value="SPERMIDINE/PUTRESCINE IMPORT ATP-BINDING PROTEIN POTA"/>
    <property type="match status" value="1"/>
</dbReference>
<keyword evidence="5" id="KW-0067">ATP-binding</keyword>
<keyword evidence="2" id="KW-1003">Cell membrane</keyword>
<evidence type="ECO:0000256" key="3">
    <source>
        <dbReference type="ARBA" id="ARBA00022519"/>
    </source>
</evidence>
<dbReference type="InterPro" id="IPR017871">
    <property type="entry name" value="ABC_transporter-like_CS"/>
</dbReference>
<dbReference type="AlphaFoldDB" id="A0A069PM21"/>
<dbReference type="InterPro" id="IPR003439">
    <property type="entry name" value="ABC_transporter-like_ATP-bd"/>
</dbReference>
<evidence type="ECO:0000256" key="4">
    <source>
        <dbReference type="ARBA" id="ARBA00022741"/>
    </source>
</evidence>
<dbReference type="InterPro" id="IPR050093">
    <property type="entry name" value="ABC_SmlMolc_Importer"/>
</dbReference>